<feature type="compositionally biased region" description="Basic and acidic residues" evidence="9">
    <location>
        <begin position="105"/>
        <end position="119"/>
    </location>
</feature>
<gene>
    <name evidence="11" type="ORF">MANES_01G169000</name>
</gene>
<evidence type="ECO:0000256" key="5">
    <source>
        <dbReference type="ARBA" id="ARBA00023015"/>
    </source>
</evidence>
<proteinExistence type="predicted"/>
<dbReference type="Pfam" id="PF13912">
    <property type="entry name" value="zf-C2H2_6"/>
    <property type="match status" value="1"/>
</dbReference>
<keyword evidence="5" id="KW-0805">Transcription regulation</keyword>
<feature type="region of interest" description="Disordered" evidence="9">
    <location>
        <begin position="103"/>
        <end position="127"/>
    </location>
</feature>
<dbReference type="PANTHER" id="PTHR45801">
    <property type="entry name" value="OS07G0101800 PROTEIN"/>
    <property type="match status" value="1"/>
</dbReference>
<dbReference type="EMBL" id="CM004387">
    <property type="protein sequence ID" value="OAY61173.1"/>
    <property type="molecule type" value="Genomic_DNA"/>
</dbReference>
<dbReference type="PANTHER" id="PTHR45801:SF92">
    <property type="entry name" value="C2H2-TYPE DOMAIN-CONTAINING PROTEIN"/>
    <property type="match status" value="1"/>
</dbReference>
<evidence type="ECO:0000256" key="9">
    <source>
        <dbReference type="SAM" id="MobiDB-lite"/>
    </source>
</evidence>
<keyword evidence="2" id="KW-0479">Metal-binding</keyword>
<evidence type="ECO:0000259" key="10">
    <source>
        <dbReference type="PROSITE" id="PS50157"/>
    </source>
</evidence>
<dbReference type="GO" id="GO:0008270">
    <property type="term" value="F:zinc ion binding"/>
    <property type="evidence" value="ECO:0007669"/>
    <property type="project" value="UniProtKB-KW"/>
</dbReference>
<evidence type="ECO:0000256" key="8">
    <source>
        <dbReference type="PROSITE-ProRule" id="PRU00042"/>
    </source>
</evidence>
<evidence type="ECO:0000256" key="2">
    <source>
        <dbReference type="ARBA" id="ARBA00022723"/>
    </source>
</evidence>
<dbReference type="PROSITE" id="PS00028">
    <property type="entry name" value="ZINC_FINGER_C2H2_1"/>
    <property type="match status" value="1"/>
</dbReference>
<feature type="domain" description="C2H2-type" evidence="10">
    <location>
        <begin position="19"/>
        <end position="46"/>
    </location>
</feature>
<evidence type="ECO:0000256" key="1">
    <source>
        <dbReference type="ARBA" id="ARBA00004123"/>
    </source>
</evidence>
<dbReference type="PROSITE" id="PS50157">
    <property type="entry name" value="ZINC_FINGER_C2H2_2"/>
    <property type="match status" value="1"/>
</dbReference>
<protein>
    <recommendedName>
        <fullName evidence="10">C2H2-type domain-containing protein</fullName>
    </recommendedName>
</protein>
<evidence type="ECO:0000256" key="6">
    <source>
        <dbReference type="ARBA" id="ARBA00023163"/>
    </source>
</evidence>
<keyword evidence="4" id="KW-0862">Zinc</keyword>
<keyword evidence="6" id="KW-0804">Transcription</keyword>
<sequence length="160" mass="18250">MEAAKYWEEEASVWPPRFYFCNFCGREFRSAQALGGHMNVHRRDRASLKQSPSGFQNHFLLHHIQYPRKIALVYSPNSRVFMSPAGVSTPMTMAIGDTSVIPGGKKKENVSRKRQRSDEAFINESSSMKKDNLQADVNKRVCQDATQDLDLELRLGFSHV</sequence>
<dbReference type="SUPFAM" id="SSF57667">
    <property type="entry name" value="beta-beta-alpha zinc fingers"/>
    <property type="match status" value="1"/>
</dbReference>
<organism evidence="11">
    <name type="scientific">Manihot esculenta</name>
    <name type="common">Cassava</name>
    <name type="synonym">Jatropha manihot</name>
    <dbReference type="NCBI Taxonomy" id="3983"/>
    <lineage>
        <taxon>Eukaryota</taxon>
        <taxon>Viridiplantae</taxon>
        <taxon>Streptophyta</taxon>
        <taxon>Embryophyta</taxon>
        <taxon>Tracheophyta</taxon>
        <taxon>Spermatophyta</taxon>
        <taxon>Magnoliopsida</taxon>
        <taxon>eudicotyledons</taxon>
        <taxon>Gunneridae</taxon>
        <taxon>Pentapetalae</taxon>
        <taxon>rosids</taxon>
        <taxon>fabids</taxon>
        <taxon>Malpighiales</taxon>
        <taxon>Euphorbiaceae</taxon>
        <taxon>Crotonoideae</taxon>
        <taxon>Manihoteae</taxon>
        <taxon>Manihot</taxon>
    </lineage>
</organism>
<accession>A0A2C9WMS5</accession>
<dbReference type="STRING" id="3983.A0A2C9WMS5"/>
<dbReference type="InterPro" id="IPR052426">
    <property type="entry name" value="Plant_dev_regulator"/>
</dbReference>
<dbReference type="SMART" id="SM00355">
    <property type="entry name" value="ZnF_C2H2"/>
    <property type="match status" value="1"/>
</dbReference>
<comment type="subcellular location">
    <subcellularLocation>
        <location evidence="1">Nucleus</location>
    </subcellularLocation>
</comment>
<dbReference type="AlphaFoldDB" id="A0A2C9WMS5"/>
<reference evidence="11" key="1">
    <citation type="submission" date="2016-02" db="EMBL/GenBank/DDBJ databases">
        <title>WGS assembly of Manihot esculenta.</title>
        <authorList>
            <person name="Bredeson J.V."/>
            <person name="Prochnik S.E."/>
            <person name="Lyons J.B."/>
            <person name="Schmutz J."/>
            <person name="Grimwood J."/>
            <person name="Vrebalov J."/>
            <person name="Bart R.S."/>
            <person name="Amuge T."/>
            <person name="Ferguson M.E."/>
            <person name="Green R."/>
            <person name="Putnam N."/>
            <person name="Stites J."/>
            <person name="Rounsley S."/>
            <person name="Rokhsar D.S."/>
        </authorList>
    </citation>
    <scope>NUCLEOTIDE SEQUENCE [LARGE SCALE GENOMIC DNA]</scope>
    <source>
        <tissue evidence="11">Leaf</tissue>
    </source>
</reference>
<dbReference type="InterPro" id="IPR036236">
    <property type="entry name" value="Znf_C2H2_sf"/>
</dbReference>
<keyword evidence="3 8" id="KW-0863">Zinc-finger</keyword>
<keyword evidence="7" id="KW-0539">Nucleus</keyword>
<evidence type="ECO:0000256" key="3">
    <source>
        <dbReference type="ARBA" id="ARBA00022771"/>
    </source>
</evidence>
<dbReference type="InterPro" id="IPR013087">
    <property type="entry name" value="Znf_C2H2_type"/>
</dbReference>
<evidence type="ECO:0000256" key="7">
    <source>
        <dbReference type="ARBA" id="ARBA00023242"/>
    </source>
</evidence>
<dbReference type="Gene3D" id="3.30.160.60">
    <property type="entry name" value="Classic Zinc Finger"/>
    <property type="match status" value="1"/>
</dbReference>
<evidence type="ECO:0000313" key="11">
    <source>
        <dbReference type="EMBL" id="OAY61173.1"/>
    </source>
</evidence>
<name>A0A2C9WMS5_MANES</name>
<dbReference type="GO" id="GO:0005634">
    <property type="term" value="C:nucleus"/>
    <property type="evidence" value="ECO:0007669"/>
    <property type="project" value="UniProtKB-SubCell"/>
</dbReference>
<evidence type="ECO:0000256" key="4">
    <source>
        <dbReference type="ARBA" id="ARBA00022833"/>
    </source>
</evidence>